<feature type="region of interest" description="Disordered" evidence="1">
    <location>
        <begin position="269"/>
        <end position="335"/>
    </location>
</feature>
<dbReference type="Pfam" id="PF13358">
    <property type="entry name" value="DDE_3"/>
    <property type="match status" value="1"/>
</dbReference>
<feature type="domain" description="Tc1-like transposase DDE" evidence="2">
    <location>
        <begin position="214"/>
        <end position="272"/>
    </location>
</feature>
<evidence type="ECO:0000313" key="3">
    <source>
        <dbReference type="EMBL" id="CAD7573953.1"/>
    </source>
</evidence>
<evidence type="ECO:0000256" key="1">
    <source>
        <dbReference type="SAM" id="MobiDB-lite"/>
    </source>
</evidence>
<name>A0A7R9P8E7_TIMCA</name>
<gene>
    <name evidence="3" type="ORF">TCMB3V08_LOCUS6574</name>
</gene>
<reference evidence="3" key="1">
    <citation type="submission" date="2020-11" db="EMBL/GenBank/DDBJ databases">
        <authorList>
            <person name="Tran Van P."/>
        </authorList>
    </citation>
    <scope>NUCLEOTIDE SEQUENCE</scope>
</reference>
<dbReference type="EMBL" id="OE181977">
    <property type="protein sequence ID" value="CAD7573953.1"/>
    <property type="molecule type" value="Genomic_DNA"/>
</dbReference>
<dbReference type="InterPro" id="IPR036397">
    <property type="entry name" value="RNaseH_sf"/>
</dbReference>
<evidence type="ECO:0000259" key="2">
    <source>
        <dbReference type="Pfam" id="PF13358"/>
    </source>
</evidence>
<sequence length="335" mass="37858">MNVSIRTSKRNTPIRFKFVQEKGMDSPDGFLKHIAVDVKRHINKYPGALHCEIRFENVYEKAIDGSVRLSFIKNSQNHSHGDSELLLNGIKFEPFLWHCMNHGTKSCVRGHKVTDIWLAQSHGRLQDFYPRGANWGVWEYGILPTVVKVHPTSTEKFLHACVAPAVQQEGGDAMTMCGWITSEGPGECKIACARSCQILEDVMLPSVSDLLGKNGIFQHDNATAPKSRVTKTWMEKHCLEVLPWPARIPNLNQIENVWNFVEYKLMKKKSPEQGETKNPSRLVSVLPPHTPSAPLILQSSEKVAAHPPDKEGDRENKERRYKGQQRERAGPAARL</sequence>
<dbReference type="InterPro" id="IPR038717">
    <property type="entry name" value="Tc1-like_DDE_dom"/>
</dbReference>
<dbReference type="Gene3D" id="3.30.420.10">
    <property type="entry name" value="Ribonuclease H-like superfamily/Ribonuclease H"/>
    <property type="match status" value="1"/>
</dbReference>
<accession>A0A7R9P8E7</accession>
<dbReference type="GO" id="GO:0003676">
    <property type="term" value="F:nucleic acid binding"/>
    <property type="evidence" value="ECO:0007669"/>
    <property type="project" value="InterPro"/>
</dbReference>
<protein>
    <submittedName>
        <fullName evidence="3">(California timema) hypothetical protein</fullName>
    </submittedName>
</protein>
<proteinExistence type="predicted"/>
<organism evidence="3">
    <name type="scientific">Timema californicum</name>
    <name type="common">California timema</name>
    <name type="synonym">Walking stick</name>
    <dbReference type="NCBI Taxonomy" id="61474"/>
    <lineage>
        <taxon>Eukaryota</taxon>
        <taxon>Metazoa</taxon>
        <taxon>Ecdysozoa</taxon>
        <taxon>Arthropoda</taxon>
        <taxon>Hexapoda</taxon>
        <taxon>Insecta</taxon>
        <taxon>Pterygota</taxon>
        <taxon>Neoptera</taxon>
        <taxon>Polyneoptera</taxon>
        <taxon>Phasmatodea</taxon>
        <taxon>Timematodea</taxon>
        <taxon>Timematoidea</taxon>
        <taxon>Timematidae</taxon>
        <taxon>Timema</taxon>
    </lineage>
</organism>
<feature type="compositionally biased region" description="Basic and acidic residues" evidence="1">
    <location>
        <begin position="303"/>
        <end position="318"/>
    </location>
</feature>
<dbReference type="AlphaFoldDB" id="A0A7R9P8E7"/>